<protein>
    <recommendedName>
        <fullName evidence="1">DUF4817 domain-containing protein</fullName>
    </recommendedName>
</protein>
<evidence type="ECO:0000313" key="3">
    <source>
        <dbReference type="Proteomes" id="UP000076502"/>
    </source>
</evidence>
<organism evidence="2 3">
    <name type="scientific">Dufourea novaeangliae</name>
    <name type="common">Sweat bee</name>
    <dbReference type="NCBI Taxonomy" id="178035"/>
    <lineage>
        <taxon>Eukaryota</taxon>
        <taxon>Metazoa</taxon>
        <taxon>Ecdysozoa</taxon>
        <taxon>Arthropoda</taxon>
        <taxon>Hexapoda</taxon>
        <taxon>Insecta</taxon>
        <taxon>Pterygota</taxon>
        <taxon>Neoptera</taxon>
        <taxon>Endopterygota</taxon>
        <taxon>Hymenoptera</taxon>
        <taxon>Apocrita</taxon>
        <taxon>Aculeata</taxon>
        <taxon>Apoidea</taxon>
        <taxon>Anthophila</taxon>
        <taxon>Halictidae</taxon>
        <taxon>Rophitinae</taxon>
        <taxon>Dufourea</taxon>
    </lineage>
</organism>
<dbReference type="InterPro" id="IPR032135">
    <property type="entry name" value="DUF4817"/>
</dbReference>
<dbReference type="EMBL" id="KQ434924">
    <property type="protein sequence ID" value="KZC11641.1"/>
    <property type="molecule type" value="Genomic_DNA"/>
</dbReference>
<evidence type="ECO:0000313" key="2">
    <source>
        <dbReference type="EMBL" id="KZC11641.1"/>
    </source>
</evidence>
<reference evidence="2 3" key="1">
    <citation type="submission" date="2015-07" db="EMBL/GenBank/DDBJ databases">
        <title>The genome of Dufourea novaeangliae.</title>
        <authorList>
            <person name="Pan H."/>
            <person name="Kapheim K."/>
        </authorList>
    </citation>
    <scope>NUCLEOTIDE SEQUENCE [LARGE SCALE GENOMIC DNA]</scope>
    <source>
        <strain evidence="2">0120121106</strain>
        <tissue evidence="2">Whole body</tissue>
    </source>
</reference>
<accession>A0A154PIF5</accession>
<proteinExistence type="predicted"/>
<feature type="domain" description="DUF4817" evidence="1">
    <location>
        <begin position="5"/>
        <end position="58"/>
    </location>
</feature>
<evidence type="ECO:0000259" key="1">
    <source>
        <dbReference type="Pfam" id="PF16087"/>
    </source>
</evidence>
<gene>
    <name evidence="2" type="ORF">WN55_02923</name>
</gene>
<dbReference type="AlphaFoldDB" id="A0A154PIF5"/>
<dbReference type="Pfam" id="PF16087">
    <property type="entry name" value="DUF4817"/>
    <property type="match status" value="1"/>
</dbReference>
<dbReference type="Proteomes" id="UP000076502">
    <property type="component" value="Unassembled WGS sequence"/>
</dbReference>
<keyword evidence="3" id="KW-1185">Reference proteome</keyword>
<name>A0A154PIF5_DUFNO</name>
<sequence>MDRYSTQQRILIVKHYLKNDKSLTVTIRKLRPIFGRQNVPSASIVKRIIEKFEKTGSIIDVKPSTRVRPSRSTENVTAVRQNAGNAQTVNGERYRGMITQFFVPQIDGMDLEDTWFQ</sequence>